<evidence type="ECO:0000256" key="3">
    <source>
        <dbReference type="ARBA" id="ARBA00022527"/>
    </source>
</evidence>
<evidence type="ECO:0000256" key="4">
    <source>
        <dbReference type="ARBA" id="ARBA00022679"/>
    </source>
</evidence>
<comment type="cofactor">
    <cofactor evidence="1">
        <name>Mg(2+)</name>
        <dbReference type="ChEBI" id="CHEBI:18420"/>
    </cofactor>
</comment>
<dbReference type="PROSITE" id="PS50011">
    <property type="entry name" value="PROTEIN_KINASE_DOM"/>
    <property type="match status" value="1"/>
</dbReference>
<dbReference type="PROSITE" id="PS00107">
    <property type="entry name" value="PROTEIN_KINASE_ATP"/>
    <property type="match status" value="1"/>
</dbReference>
<dbReference type="InterPro" id="IPR017441">
    <property type="entry name" value="Protein_kinase_ATP_BS"/>
</dbReference>
<dbReference type="SUPFAM" id="SSF56112">
    <property type="entry name" value="Protein kinase-like (PK-like)"/>
    <property type="match status" value="1"/>
</dbReference>
<keyword evidence="7 14" id="KW-0547">Nucleotide-binding</keyword>
<dbReference type="GO" id="GO:0106310">
    <property type="term" value="F:protein serine kinase activity"/>
    <property type="evidence" value="ECO:0007669"/>
    <property type="project" value="RHEA"/>
</dbReference>
<sequence>MGCGGSKETGAVAPSKKSAPPSESKDQATGTNFGKQYRLGKELGSGAFSTVKEGFHKETKAEYAVKIVTKSKLTYEDEAALKDEISVLKELNHPNIIRLYDVFEEKDYYFLVTEKMMGGELFDRIVQKSYYNEKEARDTALVLFQAISYCHQKKIAHRDLKPENLLLTSTDSDSNIKIADFGFAKKCPKPNSLTTQCGTPGYVAPEILEGTPYDMQADMWSLGVIVYIILGGYPPFMEQNQRELFRKIRKGQYQFHVEYWGQVSEDAKDLIRSLLVVKPSARYTATHALNNKWITGDANSLKEHDLADNLKKLKAFNAKRKMKAAVKAVMATQKLNSLGVNLKEMLD</sequence>
<keyword evidence="4 18" id="KW-0808">Transferase</keyword>
<dbReference type="Gene3D" id="3.30.200.20">
    <property type="entry name" value="Phosphorylase Kinase, domain 1"/>
    <property type="match status" value="1"/>
</dbReference>
<evidence type="ECO:0000256" key="8">
    <source>
        <dbReference type="ARBA" id="ARBA00022777"/>
    </source>
</evidence>
<evidence type="ECO:0000313" key="18">
    <source>
        <dbReference type="EMBL" id="GAX11711.1"/>
    </source>
</evidence>
<evidence type="ECO:0000313" key="19">
    <source>
        <dbReference type="Proteomes" id="UP000198406"/>
    </source>
</evidence>
<dbReference type="FunFam" id="3.30.200.20:FF:000315">
    <property type="entry name" value="Calcium-dependent protein kinase 3"/>
    <property type="match status" value="1"/>
</dbReference>
<comment type="caution">
    <text evidence="18">The sequence shown here is derived from an EMBL/GenBank/DDBJ whole genome shotgun (WGS) entry which is preliminary data.</text>
</comment>
<dbReference type="Proteomes" id="UP000198406">
    <property type="component" value="Unassembled WGS sequence"/>
</dbReference>
<dbReference type="InParanoid" id="A0A1Z5JD75"/>
<dbReference type="AlphaFoldDB" id="A0A1Z5JD75"/>
<comment type="catalytic activity">
    <reaction evidence="13">
        <text>L-seryl-[protein] + ATP = O-phospho-L-seryl-[protein] + ADP + H(+)</text>
        <dbReference type="Rhea" id="RHEA:17989"/>
        <dbReference type="Rhea" id="RHEA-COMP:9863"/>
        <dbReference type="Rhea" id="RHEA-COMP:11604"/>
        <dbReference type="ChEBI" id="CHEBI:15378"/>
        <dbReference type="ChEBI" id="CHEBI:29999"/>
        <dbReference type="ChEBI" id="CHEBI:30616"/>
        <dbReference type="ChEBI" id="CHEBI:83421"/>
        <dbReference type="ChEBI" id="CHEBI:456216"/>
        <dbReference type="EC" id="2.7.11.1"/>
    </reaction>
</comment>
<dbReference type="GO" id="GO:0005524">
    <property type="term" value="F:ATP binding"/>
    <property type="evidence" value="ECO:0007669"/>
    <property type="project" value="UniProtKB-UniRule"/>
</dbReference>
<dbReference type="InterPro" id="IPR000719">
    <property type="entry name" value="Prot_kinase_dom"/>
</dbReference>
<gene>
    <name evidence="18" type="ORF">FisN_7Lh081</name>
</gene>
<evidence type="ECO:0000256" key="9">
    <source>
        <dbReference type="ARBA" id="ARBA00022837"/>
    </source>
</evidence>
<keyword evidence="3 15" id="KW-0723">Serine/threonine-protein kinase</keyword>
<dbReference type="EC" id="2.7.11.1" evidence="2"/>
<dbReference type="FunFam" id="1.10.510.10:FF:000571">
    <property type="entry name" value="Maternal embryonic leucine zipper kinase"/>
    <property type="match status" value="1"/>
</dbReference>
<evidence type="ECO:0000256" key="7">
    <source>
        <dbReference type="ARBA" id="ARBA00022741"/>
    </source>
</evidence>
<keyword evidence="6" id="KW-0677">Repeat</keyword>
<keyword evidence="10 14" id="KW-0067">ATP-binding</keyword>
<dbReference type="PROSITE" id="PS00108">
    <property type="entry name" value="PROTEIN_KINASE_ST"/>
    <property type="match status" value="1"/>
</dbReference>
<evidence type="ECO:0000256" key="6">
    <source>
        <dbReference type="ARBA" id="ARBA00022737"/>
    </source>
</evidence>
<feature type="compositionally biased region" description="Low complexity" evidence="16">
    <location>
        <begin position="11"/>
        <end position="22"/>
    </location>
</feature>
<protein>
    <recommendedName>
        <fullName evidence="2">non-specific serine/threonine protein kinase</fullName>
        <ecNumber evidence="2">2.7.11.1</ecNumber>
    </recommendedName>
</protein>
<organism evidence="18 19">
    <name type="scientific">Fistulifera solaris</name>
    <name type="common">Oleaginous diatom</name>
    <dbReference type="NCBI Taxonomy" id="1519565"/>
    <lineage>
        <taxon>Eukaryota</taxon>
        <taxon>Sar</taxon>
        <taxon>Stramenopiles</taxon>
        <taxon>Ochrophyta</taxon>
        <taxon>Bacillariophyta</taxon>
        <taxon>Bacillariophyceae</taxon>
        <taxon>Bacillariophycidae</taxon>
        <taxon>Naviculales</taxon>
        <taxon>Naviculaceae</taxon>
        <taxon>Fistulifera</taxon>
    </lineage>
</organism>
<evidence type="ECO:0000256" key="14">
    <source>
        <dbReference type="PROSITE-ProRule" id="PRU10141"/>
    </source>
</evidence>
<feature type="region of interest" description="Disordered" evidence="16">
    <location>
        <begin position="1"/>
        <end position="33"/>
    </location>
</feature>
<dbReference type="OrthoDB" id="193931at2759"/>
<dbReference type="Pfam" id="PF00069">
    <property type="entry name" value="Pkinase"/>
    <property type="match status" value="1"/>
</dbReference>
<accession>A0A1Z5JD75</accession>
<dbReference type="EMBL" id="BDSP01000044">
    <property type="protein sequence ID" value="GAX11711.1"/>
    <property type="molecule type" value="Genomic_DNA"/>
</dbReference>
<dbReference type="PANTHER" id="PTHR24347">
    <property type="entry name" value="SERINE/THREONINE-PROTEIN KINASE"/>
    <property type="match status" value="1"/>
</dbReference>
<dbReference type="InterPro" id="IPR008271">
    <property type="entry name" value="Ser/Thr_kinase_AS"/>
</dbReference>
<comment type="similarity">
    <text evidence="11">Belongs to the protein kinase superfamily. Ser/Thr protein kinase family. CDPK subfamily.</text>
</comment>
<evidence type="ECO:0000256" key="13">
    <source>
        <dbReference type="ARBA" id="ARBA00048679"/>
    </source>
</evidence>
<evidence type="ECO:0000256" key="1">
    <source>
        <dbReference type="ARBA" id="ARBA00001946"/>
    </source>
</evidence>
<evidence type="ECO:0000256" key="15">
    <source>
        <dbReference type="RuleBase" id="RU000304"/>
    </source>
</evidence>
<keyword evidence="8 18" id="KW-0418">Kinase</keyword>
<keyword evidence="9" id="KW-0106">Calcium</keyword>
<evidence type="ECO:0000256" key="11">
    <source>
        <dbReference type="ARBA" id="ARBA00024334"/>
    </source>
</evidence>
<evidence type="ECO:0000256" key="5">
    <source>
        <dbReference type="ARBA" id="ARBA00022723"/>
    </source>
</evidence>
<reference evidence="18 19" key="1">
    <citation type="journal article" date="2015" name="Plant Cell">
        <title>Oil accumulation by the oleaginous diatom Fistulifera solaris as revealed by the genome and transcriptome.</title>
        <authorList>
            <person name="Tanaka T."/>
            <person name="Maeda Y."/>
            <person name="Veluchamy A."/>
            <person name="Tanaka M."/>
            <person name="Abida H."/>
            <person name="Marechal E."/>
            <person name="Bowler C."/>
            <person name="Muto M."/>
            <person name="Sunaga Y."/>
            <person name="Tanaka M."/>
            <person name="Yoshino T."/>
            <person name="Taniguchi T."/>
            <person name="Fukuda Y."/>
            <person name="Nemoto M."/>
            <person name="Matsumoto M."/>
            <person name="Wong P.S."/>
            <person name="Aburatani S."/>
            <person name="Fujibuchi W."/>
        </authorList>
    </citation>
    <scope>NUCLEOTIDE SEQUENCE [LARGE SCALE GENOMIC DNA]</scope>
    <source>
        <strain evidence="18 19">JPCC DA0580</strain>
    </source>
</reference>
<dbReference type="GO" id="GO:0046872">
    <property type="term" value="F:metal ion binding"/>
    <property type="evidence" value="ECO:0007669"/>
    <property type="project" value="UniProtKB-KW"/>
</dbReference>
<evidence type="ECO:0000259" key="17">
    <source>
        <dbReference type="PROSITE" id="PS50011"/>
    </source>
</evidence>
<name>A0A1Z5JD75_FISSO</name>
<evidence type="ECO:0000256" key="10">
    <source>
        <dbReference type="ARBA" id="ARBA00022840"/>
    </source>
</evidence>
<evidence type="ECO:0000256" key="16">
    <source>
        <dbReference type="SAM" id="MobiDB-lite"/>
    </source>
</evidence>
<evidence type="ECO:0000256" key="12">
    <source>
        <dbReference type="ARBA" id="ARBA00047899"/>
    </source>
</evidence>
<dbReference type="GO" id="GO:0004674">
    <property type="term" value="F:protein serine/threonine kinase activity"/>
    <property type="evidence" value="ECO:0007669"/>
    <property type="project" value="UniProtKB-KW"/>
</dbReference>
<dbReference type="CDD" id="cd05117">
    <property type="entry name" value="STKc_CAMK"/>
    <property type="match status" value="1"/>
</dbReference>
<feature type="domain" description="Protein kinase" evidence="17">
    <location>
        <begin position="37"/>
        <end position="294"/>
    </location>
</feature>
<dbReference type="InterPro" id="IPR011009">
    <property type="entry name" value="Kinase-like_dom_sf"/>
</dbReference>
<proteinExistence type="inferred from homology"/>
<evidence type="ECO:0000256" key="2">
    <source>
        <dbReference type="ARBA" id="ARBA00012513"/>
    </source>
</evidence>
<keyword evidence="5" id="KW-0479">Metal-binding</keyword>
<dbReference type="Gene3D" id="1.10.510.10">
    <property type="entry name" value="Transferase(Phosphotransferase) domain 1"/>
    <property type="match status" value="1"/>
</dbReference>
<dbReference type="SMART" id="SM00220">
    <property type="entry name" value="S_TKc"/>
    <property type="match status" value="1"/>
</dbReference>
<comment type="catalytic activity">
    <reaction evidence="12">
        <text>L-threonyl-[protein] + ATP = O-phospho-L-threonyl-[protein] + ADP + H(+)</text>
        <dbReference type="Rhea" id="RHEA:46608"/>
        <dbReference type="Rhea" id="RHEA-COMP:11060"/>
        <dbReference type="Rhea" id="RHEA-COMP:11605"/>
        <dbReference type="ChEBI" id="CHEBI:15378"/>
        <dbReference type="ChEBI" id="CHEBI:30013"/>
        <dbReference type="ChEBI" id="CHEBI:30616"/>
        <dbReference type="ChEBI" id="CHEBI:61977"/>
        <dbReference type="ChEBI" id="CHEBI:456216"/>
        <dbReference type="EC" id="2.7.11.1"/>
    </reaction>
</comment>
<feature type="binding site" evidence="14">
    <location>
        <position position="66"/>
    </location>
    <ligand>
        <name>ATP</name>
        <dbReference type="ChEBI" id="CHEBI:30616"/>
    </ligand>
</feature>
<keyword evidence="19" id="KW-1185">Reference proteome</keyword>